<keyword evidence="4" id="KW-1185">Reference proteome</keyword>
<dbReference type="Ensembl" id="ENSAZOT00000024507.1">
    <property type="protein sequence ID" value="ENSAZOP00000022813.1"/>
    <property type="gene ID" value="ENSAZOG00000014768.1"/>
</dbReference>
<dbReference type="AlphaFoldDB" id="A0A8B9VGD9"/>
<evidence type="ECO:0000256" key="1">
    <source>
        <dbReference type="SAM" id="MobiDB-lite"/>
    </source>
</evidence>
<feature type="transmembrane region" description="Helical" evidence="2">
    <location>
        <begin position="300"/>
        <end position="324"/>
    </location>
</feature>
<evidence type="ECO:0000256" key="2">
    <source>
        <dbReference type="SAM" id="Phobius"/>
    </source>
</evidence>
<feature type="region of interest" description="Disordered" evidence="1">
    <location>
        <begin position="1"/>
        <end position="48"/>
    </location>
</feature>
<proteinExistence type="predicted"/>
<dbReference type="Pfam" id="PF15724">
    <property type="entry name" value="TMEM119"/>
    <property type="match status" value="1"/>
</dbReference>
<keyword evidence="2" id="KW-0812">Transmembrane</keyword>
<dbReference type="GO" id="GO:0001503">
    <property type="term" value="P:ossification"/>
    <property type="evidence" value="ECO:0007669"/>
    <property type="project" value="InterPro"/>
</dbReference>
<accession>A0A8B9VGD9</accession>
<dbReference type="InterPro" id="IPR031453">
    <property type="entry name" value="TMEM119"/>
</dbReference>
<reference evidence="3" key="1">
    <citation type="submission" date="2025-08" db="UniProtKB">
        <authorList>
            <consortium name="Ensembl"/>
        </authorList>
    </citation>
    <scope>IDENTIFICATION</scope>
</reference>
<keyword evidence="2" id="KW-0472">Membrane</keyword>
<keyword evidence="2" id="KW-1133">Transmembrane helix</keyword>
<feature type="region of interest" description="Disordered" evidence="1">
    <location>
        <begin position="67"/>
        <end position="105"/>
    </location>
</feature>
<dbReference type="Proteomes" id="UP000694549">
    <property type="component" value="Unplaced"/>
</dbReference>
<dbReference type="GO" id="GO:0045669">
    <property type="term" value="P:positive regulation of osteoblast differentiation"/>
    <property type="evidence" value="ECO:0007669"/>
    <property type="project" value="TreeGrafter"/>
</dbReference>
<feature type="compositionally biased region" description="Low complexity" evidence="1">
    <location>
        <begin position="31"/>
        <end position="48"/>
    </location>
</feature>
<feature type="compositionally biased region" description="Low complexity" evidence="1">
    <location>
        <begin position="263"/>
        <end position="274"/>
    </location>
</feature>
<feature type="region of interest" description="Disordered" evidence="1">
    <location>
        <begin position="344"/>
        <end position="372"/>
    </location>
</feature>
<feature type="compositionally biased region" description="Low complexity" evidence="1">
    <location>
        <begin position="430"/>
        <end position="443"/>
    </location>
</feature>
<evidence type="ECO:0000313" key="4">
    <source>
        <dbReference type="Proteomes" id="UP000694549"/>
    </source>
</evidence>
<feature type="region of interest" description="Disordered" evidence="1">
    <location>
        <begin position="385"/>
        <end position="449"/>
    </location>
</feature>
<organism evidence="3 4">
    <name type="scientific">Anas zonorhyncha</name>
    <name type="common">Eastern spot-billed duck</name>
    <dbReference type="NCBI Taxonomy" id="75864"/>
    <lineage>
        <taxon>Eukaryota</taxon>
        <taxon>Metazoa</taxon>
        <taxon>Chordata</taxon>
        <taxon>Craniata</taxon>
        <taxon>Vertebrata</taxon>
        <taxon>Euteleostomi</taxon>
        <taxon>Archelosauria</taxon>
        <taxon>Archosauria</taxon>
        <taxon>Dinosauria</taxon>
        <taxon>Saurischia</taxon>
        <taxon>Theropoda</taxon>
        <taxon>Coelurosauria</taxon>
        <taxon>Aves</taxon>
        <taxon>Neognathae</taxon>
        <taxon>Galloanserae</taxon>
        <taxon>Anseriformes</taxon>
        <taxon>Anatidae</taxon>
        <taxon>Anatinae</taxon>
        <taxon>Anas</taxon>
    </lineage>
</organism>
<dbReference type="GO" id="GO:0030501">
    <property type="term" value="P:positive regulation of bone mineralization"/>
    <property type="evidence" value="ECO:0007669"/>
    <property type="project" value="TreeGrafter"/>
</dbReference>
<feature type="region of interest" description="Disordered" evidence="1">
    <location>
        <begin position="245"/>
        <end position="274"/>
    </location>
</feature>
<name>A0A8B9VGD9_9AVES</name>
<dbReference type="PANTHER" id="PTHR28645:SF1">
    <property type="entry name" value="TRANSMEMBRANE PROTEIN 119"/>
    <property type="match status" value="1"/>
</dbReference>
<reference evidence="3" key="2">
    <citation type="submission" date="2025-09" db="UniProtKB">
        <authorList>
            <consortium name="Ensembl"/>
        </authorList>
    </citation>
    <scope>IDENTIFICATION</scope>
</reference>
<dbReference type="GO" id="GO:0005886">
    <property type="term" value="C:plasma membrane"/>
    <property type="evidence" value="ECO:0007669"/>
    <property type="project" value="TreeGrafter"/>
</dbReference>
<protein>
    <submittedName>
        <fullName evidence="3">Transmembrane protein 119</fullName>
    </submittedName>
</protein>
<dbReference type="GO" id="GO:0033690">
    <property type="term" value="P:positive regulation of osteoblast proliferation"/>
    <property type="evidence" value="ECO:0007669"/>
    <property type="project" value="TreeGrafter"/>
</dbReference>
<sequence>MTGMKRVGDMPETPLGPGWPRLWCPTQRGEGTPPGSTPGSRNIPGLSLPPLSPHIPIPVPPCCPHVPTSPPPSSHRPCGSQPTLGHRSVSAHAGGPVVPSPVPREQPYSCPRPRVYIHAPLQIFSTRARAPGECKCLWRARAASQRDPGMLGGGHRSCPILVTPPGTRCRALSHVWGAGTVTRGVPYSREGREARCVGQTRPAGTLLASTSPGAMAGWQLLLLLLLVVVVSAHAAAPRHAALLPDAGGSGDGDEVSAAPPAQPVTAGPGPTIGATTGTAVTNSSAPGNVLDGLVDFFKEYTLLVVVVGSLAFVLLFIVCAALVVRQKHKASAYYPSSFPKKKYVDQRDKAGGSRAFNEVPEKAPDPGAEEPLDCSRQLQADILAAAQSLKSPNKTPLANGASARGEHEEEEKEEEKGKEEEESEPPPQNQAAGGTEEATGAPQEAPPGV</sequence>
<evidence type="ECO:0000313" key="3">
    <source>
        <dbReference type="Ensembl" id="ENSAZOP00000022813.1"/>
    </source>
</evidence>
<dbReference type="PANTHER" id="PTHR28645">
    <property type="entry name" value="TRANSMEMBRANE PROTEIN 119"/>
    <property type="match status" value="1"/>
</dbReference>
<feature type="transmembrane region" description="Helical" evidence="2">
    <location>
        <begin position="216"/>
        <end position="236"/>
    </location>
</feature>